<evidence type="ECO:0000256" key="2">
    <source>
        <dbReference type="ARBA" id="ARBA00023125"/>
    </source>
</evidence>
<evidence type="ECO:0000256" key="1">
    <source>
        <dbReference type="ARBA" id="ARBA00023015"/>
    </source>
</evidence>
<dbReference type="PROSITE" id="PS01124">
    <property type="entry name" value="HTH_ARAC_FAMILY_2"/>
    <property type="match status" value="1"/>
</dbReference>
<dbReference type="Pfam" id="PF12833">
    <property type="entry name" value="HTH_18"/>
    <property type="match status" value="1"/>
</dbReference>
<dbReference type="InterPro" id="IPR050204">
    <property type="entry name" value="AraC_XylS_family_regulators"/>
</dbReference>
<dbReference type="EMBL" id="JAARRG010000009">
    <property type="protein sequence ID" value="MBC1486945.1"/>
    <property type="molecule type" value="Genomic_DNA"/>
</dbReference>
<sequence length="270" mass="30895">MGKLTMFQPIVATPNRAGYKEYFPSASLTSYIRCFWEAEESDFPGNNLVVPDLCADIIFTIDSHTGVAQDAMFVGVSDAAFESIDESSSELFAVRFYAWSLFLFVEPDLVGSLNQMNEPEAMFAGFRRFFREEFAETTNNTERIKLLEEFLLRKLILLNKTMHPDFLNGLDQLLQNPNHSAELAISGRQLERLFQKHVGLAPKQTAKLIRFQKVLQSLYENPTLTGTELAYMNGFADQAHLIKQFKRYSNHTPEEMKQIFLQNVANIQLK</sequence>
<name>A0A7X0X3L3_LISSE</name>
<dbReference type="GO" id="GO:0043565">
    <property type="term" value="F:sequence-specific DNA binding"/>
    <property type="evidence" value="ECO:0007669"/>
    <property type="project" value="InterPro"/>
</dbReference>
<evidence type="ECO:0000313" key="6">
    <source>
        <dbReference type="Proteomes" id="UP000523362"/>
    </source>
</evidence>
<dbReference type="PANTHER" id="PTHR46796">
    <property type="entry name" value="HTH-TYPE TRANSCRIPTIONAL ACTIVATOR RHAS-RELATED"/>
    <property type="match status" value="1"/>
</dbReference>
<gene>
    <name evidence="5" type="ORF">HB897_11965</name>
</gene>
<proteinExistence type="predicted"/>
<dbReference type="SMART" id="SM00342">
    <property type="entry name" value="HTH_ARAC"/>
    <property type="match status" value="1"/>
</dbReference>
<evidence type="ECO:0000259" key="4">
    <source>
        <dbReference type="PROSITE" id="PS01124"/>
    </source>
</evidence>
<evidence type="ECO:0000313" key="5">
    <source>
        <dbReference type="EMBL" id="MBC1486945.1"/>
    </source>
</evidence>
<dbReference type="Gene3D" id="1.10.10.60">
    <property type="entry name" value="Homeodomain-like"/>
    <property type="match status" value="1"/>
</dbReference>
<dbReference type="InterPro" id="IPR009057">
    <property type="entry name" value="Homeodomain-like_sf"/>
</dbReference>
<dbReference type="Pfam" id="PF20240">
    <property type="entry name" value="DUF6597"/>
    <property type="match status" value="1"/>
</dbReference>
<keyword evidence="1" id="KW-0805">Transcription regulation</keyword>
<reference evidence="5 6" key="1">
    <citation type="submission" date="2020-03" db="EMBL/GenBank/DDBJ databases">
        <title>Soil Listeria distribution.</title>
        <authorList>
            <person name="Liao J."/>
            <person name="Wiedmann M."/>
        </authorList>
    </citation>
    <scope>NUCLEOTIDE SEQUENCE [LARGE SCALE GENOMIC DNA]</scope>
    <source>
        <strain evidence="5 6">FSL L7-1560</strain>
    </source>
</reference>
<dbReference type="PANTHER" id="PTHR46796:SF13">
    <property type="entry name" value="HTH-TYPE TRANSCRIPTIONAL ACTIVATOR RHAS"/>
    <property type="match status" value="1"/>
</dbReference>
<feature type="domain" description="HTH araC/xylS-type" evidence="4">
    <location>
        <begin position="180"/>
        <end position="259"/>
    </location>
</feature>
<dbReference type="Proteomes" id="UP000523362">
    <property type="component" value="Unassembled WGS sequence"/>
</dbReference>
<evidence type="ECO:0000256" key="3">
    <source>
        <dbReference type="ARBA" id="ARBA00023163"/>
    </source>
</evidence>
<organism evidence="5 6">
    <name type="scientific">Listeria seeligeri</name>
    <dbReference type="NCBI Taxonomy" id="1640"/>
    <lineage>
        <taxon>Bacteria</taxon>
        <taxon>Bacillati</taxon>
        <taxon>Bacillota</taxon>
        <taxon>Bacilli</taxon>
        <taxon>Bacillales</taxon>
        <taxon>Listeriaceae</taxon>
        <taxon>Listeria</taxon>
    </lineage>
</organism>
<keyword evidence="2" id="KW-0238">DNA-binding</keyword>
<dbReference type="AlphaFoldDB" id="A0A7X0X3L3"/>
<dbReference type="GO" id="GO:0003700">
    <property type="term" value="F:DNA-binding transcription factor activity"/>
    <property type="evidence" value="ECO:0007669"/>
    <property type="project" value="InterPro"/>
</dbReference>
<dbReference type="SUPFAM" id="SSF46689">
    <property type="entry name" value="Homeodomain-like"/>
    <property type="match status" value="1"/>
</dbReference>
<dbReference type="InterPro" id="IPR018060">
    <property type="entry name" value="HTH_AraC"/>
</dbReference>
<protein>
    <submittedName>
        <fullName evidence="5">AraC family transcriptional regulator</fullName>
    </submittedName>
</protein>
<keyword evidence="3" id="KW-0804">Transcription</keyword>
<comment type="caution">
    <text evidence="5">The sequence shown here is derived from an EMBL/GenBank/DDBJ whole genome shotgun (WGS) entry which is preliminary data.</text>
</comment>
<dbReference type="RefSeq" id="WP_185383994.1">
    <property type="nucleotide sequence ID" value="NZ_JAARRG010000009.1"/>
</dbReference>
<dbReference type="InterPro" id="IPR046532">
    <property type="entry name" value="DUF6597"/>
</dbReference>
<accession>A0A7X0X3L3</accession>